<evidence type="ECO:0000256" key="2">
    <source>
        <dbReference type="ARBA" id="ARBA00022801"/>
    </source>
</evidence>
<keyword evidence="8" id="KW-1185">Reference proteome</keyword>
<evidence type="ECO:0000313" key="8">
    <source>
        <dbReference type="Proteomes" id="UP000830454"/>
    </source>
</evidence>
<feature type="domain" description="Helicase ATP-binding" evidence="5">
    <location>
        <begin position="156"/>
        <end position="308"/>
    </location>
</feature>
<dbReference type="InterPro" id="IPR027417">
    <property type="entry name" value="P-loop_NTPase"/>
</dbReference>
<evidence type="ECO:0000259" key="6">
    <source>
        <dbReference type="PROSITE" id="PS51194"/>
    </source>
</evidence>
<dbReference type="Pfam" id="PF00271">
    <property type="entry name" value="Helicase_C"/>
    <property type="match status" value="1"/>
</dbReference>
<accession>A0ABY4HII7</accession>
<protein>
    <submittedName>
        <fullName evidence="7">DEAD/DEAH box helicase</fullName>
    </submittedName>
</protein>
<dbReference type="PANTHER" id="PTHR47961:SF6">
    <property type="entry name" value="DNA-DIRECTED DNA POLYMERASE"/>
    <property type="match status" value="1"/>
</dbReference>
<sequence length="889" mass="103184">MNKNLEKVYNNTFLNESIEKLVVNVFYSKIGKKPIYNFEKVELRKLIWLSSIIALSYDFKHQKKAQEIAILLFLNFENDVEILKSCYVLFSRVGNLTATKFLKPIFSNDSDNPLEQIANFNEDVYLEKELLNKRVENLIKINENYYLVTDFQSNLFKNLLSSNYVSISAPTSSGKSFIIKKYIEEQFYENEEYIVFYIVPSRALINQVTEELRLDLNNVEIKTAYIEEETEISKKVIYVITPERAIKIINSEEALLLPNLIFIDEIQGVEDEYGRGNLFEYVFEEFSKTLPKTKIITAGPNILNPNKLYSDLFNKESEVVSSELSPVFQLKTIISLDENSLGFTIYTSEKRTFKVENAIEISSIKKIFNSNIGNAISLILSNLIKDPNSSNLIYAYRGDYAEIWALKFANEQVEQNEIEPEIRDLINYLKEDIHPKYNLILCLQKGIGFHHGTLPEFVRKEIETLFEKGLIKTLFCTSTLLEGVNLPADNLFILKPNKDKIPLSNFEFGNLIGRAGRLKNSLYGSIFCITSETNSWAENYYEADYHKEVVTSITRNLKNINLEDLGSSTLNIDDGKIKNLVNTLRHKYLHNEDNLVNFLTKKGFSESQINKAVEIMKNSFEDFKLPLRVIKKNPSIDPILQNELYKKIQNDGIKKWVINAKNNSNLFEKYTRVRAVEINYENNSFYWQLDSIITRLNDIFGITEEIFRKDSISIYPSGICINSINWIQGKSIKELIMSRIDYISSERVHENFRIDRNDVREINKVIKDVIKINSKIITFVMLKYIKLLSDILEEILNEEEKELYKLTLALPIHLELGTQDKVTIRLITSGVPRTIALKINKIFSKTEDAKNDIDVLVWMKNKDFIIGIEPIYNKYLSRNNFLNQNINLQ</sequence>
<dbReference type="SUPFAM" id="SSF52540">
    <property type="entry name" value="P-loop containing nucleoside triphosphate hydrolases"/>
    <property type="match status" value="1"/>
</dbReference>
<evidence type="ECO:0000256" key="3">
    <source>
        <dbReference type="ARBA" id="ARBA00022806"/>
    </source>
</evidence>
<dbReference type="Pfam" id="PF00270">
    <property type="entry name" value="DEAD"/>
    <property type="match status" value="1"/>
</dbReference>
<keyword evidence="1" id="KW-0547">Nucleotide-binding</keyword>
<proteinExistence type="predicted"/>
<dbReference type="PROSITE" id="PS51194">
    <property type="entry name" value="HELICASE_CTER"/>
    <property type="match status" value="1"/>
</dbReference>
<keyword evidence="3 7" id="KW-0347">Helicase</keyword>
<name>A0ABY4HII7_9FLAO</name>
<dbReference type="InterPro" id="IPR011545">
    <property type="entry name" value="DEAD/DEAH_box_helicase_dom"/>
</dbReference>
<evidence type="ECO:0000256" key="1">
    <source>
        <dbReference type="ARBA" id="ARBA00022741"/>
    </source>
</evidence>
<keyword evidence="2" id="KW-0378">Hydrolase</keyword>
<organism evidence="7 8">
    <name type="scientific">Flavobacterium sediminilitoris</name>
    <dbReference type="NCBI Taxonomy" id="2024526"/>
    <lineage>
        <taxon>Bacteria</taxon>
        <taxon>Pseudomonadati</taxon>
        <taxon>Bacteroidota</taxon>
        <taxon>Flavobacteriia</taxon>
        <taxon>Flavobacteriales</taxon>
        <taxon>Flavobacteriaceae</taxon>
        <taxon>Flavobacterium</taxon>
    </lineage>
</organism>
<dbReference type="GO" id="GO:0004386">
    <property type="term" value="F:helicase activity"/>
    <property type="evidence" value="ECO:0007669"/>
    <property type="project" value="UniProtKB-KW"/>
</dbReference>
<dbReference type="PANTHER" id="PTHR47961">
    <property type="entry name" value="DNA POLYMERASE THETA, PUTATIVE (AFU_ORTHOLOGUE AFUA_1G05260)-RELATED"/>
    <property type="match status" value="1"/>
</dbReference>
<dbReference type="PROSITE" id="PS51192">
    <property type="entry name" value="HELICASE_ATP_BIND_1"/>
    <property type="match status" value="1"/>
</dbReference>
<dbReference type="InterPro" id="IPR014001">
    <property type="entry name" value="Helicase_ATP-bd"/>
</dbReference>
<feature type="domain" description="Helicase C-terminal" evidence="6">
    <location>
        <begin position="388"/>
        <end position="568"/>
    </location>
</feature>
<dbReference type="Gene3D" id="3.40.50.300">
    <property type="entry name" value="P-loop containing nucleotide triphosphate hydrolases"/>
    <property type="match status" value="2"/>
</dbReference>
<reference evidence="7" key="1">
    <citation type="submission" date="2021-12" db="EMBL/GenBank/DDBJ databases">
        <authorList>
            <person name="Cha I.-T."/>
            <person name="Lee K.-E."/>
            <person name="Park S.-J."/>
        </authorList>
    </citation>
    <scope>NUCLEOTIDE SEQUENCE</scope>
    <source>
        <strain evidence="7">YSM-43</strain>
    </source>
</reference>
<dbReference type="InterPro" id="IPR001650">
    <property type="entry name" value="Helicase_C-like"/>
</dbReference>
<reference evidence="7" key="2">
    <citation type="submission" date="2022-04" db="EMBL/GenBank/DDBJ databases">
        <title>Complete Genome Sequence of Flavobacterium sediminilitoris YSM-43, Isolated from a Tidal Sediment.</title>
        <authorList>
            <person name="Lee P.A."/>
        </authorList>
    </citation>
    <scope>NUCLEOTIDE SEQUENCE</scope>
    <source>
        <strain evidence="7">YSM-43</strain>
    </source>
</reference>
<dbReference type="EMBL" id="CP090145">
    <property type="protein sequence ID" value="UOX32378.1"/>
    <property type="molecule type" value="Genomic_DNA"/>
</dbReference>
<evidence type="ECO:0000259" key="5">
    <source>
        <dbReference type="PROSITE" id="PS51192"/>
    </source>
</evidence>
<evidence type="ECO:0000256" key="4">
    <source>
        <dbReference type="ARBA" id="ARBA00022840"/>
    </source>
</evidence>
<dbReference type="SMART" id="SM00487">
    <property type="entry name" value="DEXDc"/>
    <property type="match status" value="1"/>
</dbReference>
<evidence type="ECO:0000313" key="7">
    <source>
        <dbReference type="EMBL" id="UOX32378.1"/>
    </source>
</evidence>
<gene>
    <name evidence="7" type="ORF">LXD69_09970</name>
</gene>
<dbReference type="RefSeq" id="WP_246915032.1">
    <property type="nucleotide sequence ID" value="NZ_CP090145.1"/>
</dbReference>
<dbReference type="SMART" id="SM00490">
    <property type="entry name" value="HELICc"/>
    <property type="match status" value="1"/>
</dbReference>
<dbReference type="InterPro" id="IPR050474">
    <property type="entry name" value="Hel308_SKI2-like"/>
</dbReference>
<dbReference type="Proteomes" id="UP000830454">
    <property type="component" value="Chromosome"/>
</dbReference>
<keyword evidence="4" id="KW-0067">ATP-binding</keyword>